<protein>
    <submittedName>
        <fullName evidence="4">NAD-binding protein</fullName>
    </submittedName>
</protein>
<dbReference type="CDD" id="cd05259">
    <property type="entry name" value="PCBER_SDR_a"/>
    <property type="match status" value="1"/>
</dbReference>
<feature type="domain" description="NmrA-like" evidence="3">
    <location>
        <begin position="8"/>
        <end position="267"/>
    </location>
</feature>
<dbReference type="Gene3D" id="3.40.50.720">
    <property type="entry name" value="NAD(P)-binding Rossmann-like Domain"/>
    <property type="match status" value="1"/>
</dbReference>
<dbReference type="OrthoDB" id="9974981at2759"/>
<dbReference type="InterPro" id="IPR036291">
    <property type="entry name" value="NAD(P)-bd_dom_sf"/>
</dbReference>
<accession>A0A167JBS3</accession>
<dbReference type="Pfam" id="PF05368">
    <property type="entry name" value="NmrA"/>
    <property type="match status" value="1"/>
</dbReference>
<dbReference type="InterPro" id="IPR008030">
    <property type="entry name" value="NmrA-like"/>
</dbReference>
<keyword evidence="5" id="KW-1185">Reference proteome</keyword>
<evidence type="ECO:0000256" key="1">
    <source>
        <dbReference type="ARBA" id="ARBA00022857"/>
    </source>
</evidence>
<name>A0A167JBS3_CALVF</name>
<evidence type="ECO:0000259" key="3">
    <source>
        <dbReference type="Pfam" id="PF05368"/>
    </source>
</evidence>
<dbReference type="InterPro" id="IPR051609">
    <property type="entry name" value="NmrA/Isoflavone_reductase-like"/>
</dbReference>
<dbReference type="PANTHER" id="PTHR47706:SF11">
    <property type="entry name" value="ISOFLAVONE REDUCTASE FAMILY PROTEIN (AFU_ORTHOLOGUE AFUA_1G12510)"/>
    <property type="match status" value="1"/>
</dbReference>
<dbReference type="SUPFAM" id="SSF51735">
    <property type="entry name" value="NAD(P)-binding Rossmann-fold domains"/>
    <property type="match status" value="1"/>
</dbReference>
<dbReference type="Gene3D" id="3.90.25.10">
    <property type="entry name" value="UDP-galactose 4-epimerase, domain 1"/>
    <property type="match status" value="1"/>
</dbReference>
<dbReference type="EMBL" id="KV417301">
    <property type="protein sequence ID" value="KZO93431.1"/>
    <property type="molecule type" value="Genomic_DNA"/>
</dbReference>
<gene>
    <name evidence="4" type="ORF">CALVIDRAFT_566437</name>
</gene>
<keyword evidence="1" id="KW-0521">NADP</keyword>
<reference evidence="4 5" key="1">
    <citation type="journal article" date="2016" name="Mol. Biol. Evol.">
        <title>Comparative Genomics of Early-Diverging Mushroom-Forming Fungi Provides Insights into the Origins of Lignocellulose Decay Capabilities.</title>
        <authorList>
            <person name="Nagy L.G."/>
            <person name="Riley R."/>
            <person name="Tritt A."/>
            <person name="Adam C."/>
            <person name="Daum C."/>
            <person name="Floudas D."/>
            <person name="Sun H."/>
            <person name="Yadav J.S."/>
            <person name="Pangilinan J."/>
            <person name="Larsson K.H."/>
            <person name="Matsuura K."/>
            <person name="Barry K."/>
            <person name="Labutti K."/>
            <person name="Kuo R."/>
            <person name="Ohm R.A."/>
            <person name="Bhattacharya S.S."/>
            <person name="Shirouzu T."/>
            <person name="Yoshinaga Y."/>
            <person name="Martin F.M."/>
            <person name="Grigoriev I.V."/>
            <person name="Hibbett D.S."/>
        </authorList>
    </citation>
    <scope>NUCLEOTIDE SEQUENCE [LARGE SCALE GENOMIC DNA]</scope>
    <source>
        <strain evidence="4 5">TUFC12733</strain>
    </source>
</reference>
<keyword evidence="2" id="KW-0560">Oxidoreductase</keyword>
<dbReference type="STRING" id="1330018.A0A167JBS3"/>
<dbReference type="Proteomes" id="UP000076738">
    <property type="component" value="Unassembled WGS sequence"/>
</dbReference>
<evidence type="ECO:0000313" key="4">
    <source>
        <dbReference type="EMBL" id="KZO93431.1"/>
    </source>
</evidence>
<organism evidence="4 5">
    <name type="scientific">Calocera viscosa (strain TUFC12733)</name>
    <dbReference type="NCBI Taxonomy" id="1330018"/>
    <lineage>
        <taxon>Eukaryota</taxon>
        <taxon>Fungi</taxon>
        <taxon>Dikarya</taxon>
        <taxon>Basidiomycota</taxon>
        <taxon>Agaricomycotina</taxon>
        <taxon>Dacrymycetes</taxon>
        <taxon>Dacrymycetales</taxon>
        <taxon>Dacrymycetaceae</taxon>
        <taxon>Calocera</taxon>
    </lineage>
</organism>
<dbReference type="PANTHER" id="PTHR47706">
    <property type="entry name" value="NMRA-LIKE FAMILY PROTEIN"/>
    <property type="match status" value="1"/>
</dbReference>
<dbReference type="InterPro" id="IPR045312">
    <property type="entry name" value="PCBER-like"/>
</dbReference>
<evidence type="ECO:0000313" key="5">
    <source>
        <dbReference type="Proteomes" id="UP000076738"/>
    </source>
</evidence>
<dbReference type="GO" id="GO:0016491">
    <property type="term" value="F:oxidoreductase activity"/>
    <property type="evidence" value="ECO:0007669"/>
    <property type="project" value="UniProtKB-KW"/>
</dbReference>
<proteinExistence type="predicted"/>
<evidence type="ECO:0000256" key="2">
    <source>
        <dbReference type="ARBA" id="ARBA00023002"/>
    </source>
</evidence>
<sequence length="289" mass="31479">MSGYKNFAVVGAGTLGKFIIDELLKEKAAGKIDKVVVLTRSVNGNDALAEKGAKPIVVDYASSTSLQSALHGIDVVISTISGLAIAVQEPLSDAAKAVGVKLFVPSEYAGDTINRTEEGPVFGPKNELRKHLEQIGLPWAVFFTGPFSDWILYQPFLGFDIGNGKVEVSGTGDGVVSWTSRIDIARYVVYATTVLPPSKLHNRVFKIEGERTSMNKVLAEYQVRTGKKVEITYLPLEEVEAKAKAGDIKSILQLVFELYGEYGTEEEMNVDWPDFNPETVVDAILSYKA</sequence>
<dbReference type="AlphaFoldDB" id="A0A167JBS3"/>